<feature type="chain" id="PRO_5020310235" evidence="2">
    <location>
        <begin position="20"/>
        <end position="755"/>
    </location>
</feature>
<comment type="caution">
    <text evidence="4">The sequence shown here is derived from an EMBL/GenBank/DDBJ whole genome shotgun (WGS) entry which is preliminary data.</text>
</comment>
<dbReference type="PANTHER" id="PTHR42852:SF13">
    <property type="entry name" value="PROTEIN DIPZ"/>
    <property type="match status" value="1"/>
</dbReference>
<keyword evidence="5" id="KW-1185">Reference proteome</keyword>
<dbReference type="SUPFAM" id="SSF52833">
    <property type="entry name" value="Thioredoxin-like"/>
    <property type="match status" value="1"/>
</dbReference>
<evidence type="ECO:0000259" key="3">
    <source>
        <dbReference type="PROSITE" id="PS51352"/>
    </source>
</evidence>
<dbReference type="InterPro" id="IPR046230">
    <property type="entry name" value="DUF6263"/>
</dbReference>
<dbReference type="PROSITE" id="PS51352">
    <property type="entry name" value="THIOREDOXIN_2"/>
    <property type="match status" value="1"/>
</dbReference>
<name>A0A4V2MQW8_9SPHI</name>
<dbReference type="PANTHER" id="PTHR42852">
    <property type="entry name" value="THIOL:DISULFIDE INTERCHANGE PROTEIN DSBE"/>
    <property type="match status" value="1"/>
</dbReference>
<dbReference type="GO" id="GO:0016491">
    <property type="term" value="F:oxidoreductase activity"/>
    <property type="evidence" value="ECO:0007669"/>
    <property type="project" value="InterPro"/>
</dbReference>
<dbReference type="CDD" id="cd02966">
    <property type="entry name" value="TlpA_like_family"/>
    <property type="match status" value="1"/>
</dbReference>
<dbReference type="OrthoDB" id="6399635at2"/>
<sequence>MKKAFLFFCSFSTWAISYAQQFKMPANKVFEYVNEQRIDAQKKELERFSYTFHSLDKKEGEDNLFEFKISGAVIKGGQIFKTILHTDSIRNAHLNSSNGLITLALLNKPLVVQVSPKGKVVSIKGAKEALELAFKKWEIKKEFSASFINEGCKSLDKKIQELFFKFPNLPLKASTKWLDESGNLTYTVDKIKDNVYYISAINTEYKNYDVKAVYQLEYPSGLIRNYKFKSNNASTNKEAGEFKLNRSISISNIISNKKIDTAWINMAAKLSYWSSSLRKAGNEYDSIKAVTAFKTYDKLFANDQYYAVQKLAIIQQLGNYKIYDSLLLKTPNEYIKNEGSHLHNKLQEVIDQGNATEAYEICKYLYKANPNSFRDWIQNSLAQKFIMSHQFEGRDKIEKNSYELLTLFQKDKAMYNKNIAPLYLWTLAKKNPDNILALLQTAKDISTFDVKDGNAGRYALLTCQMLFNNGKLAEAENLLVSTTEKLYKATIDTLNNIRFAQQNLLAYAYYLKYQQEAEKDSVNAVKYLALAAKFSPKNTKEKSHDSFYDRAFLKSKENYREDYLNKILASKDDDQFLSLVKEDINTNPDNLTTMQALFTKRFAEKSFKAFFVNDVVENWQKAPDFSLKYGDSISYHSESFKNKWTVLDFWGTWCGPCREEMPKVNKFYEESKSGKHGKVNFLSIACQDTEIAVAGYLKENKFSIPVALSDGIVQRNYKIDGYPSKILISPSGKMINIEFGKDWLDILKSFQSISE</sequence>
<dbReference type="InterPro" id="IPR000866">
    <property type="entry name" value="AhpC/TSA"/>
</dbReference>
<dbReference type="Pfam" id="PF19777">
    <property type="entry name" value="DUF6263"/>
    <property type="match status" value="1"/>
</dbReference>
<evidence type="ECO:0000313" key="5">
    <source>
        <dbReference type="Proteomes" id="UP000293925"/>
    </source>
</evidence>
<evidence type="ECO:0000313" key="4">
    <source>
        <dbReference type="EMBL" id="TCD26749.1"/>
    </source>
</evidence>
<accession>A0A4V2MQW8</accession>
<evidence type="ECO:0000256" key="2">
    <source>
        <dbReference type="SAM" id="SignalP"/>
    </source>
</evidence>
<dbReference type="Proteomes" id="UP000293925">
    <property type="component" value="Unassembled WGS sequence"/>
</dbReference>
<dbReference type="Gene3D" id="3.40.30.10">
    <property type="entry name" value="Glutaredoxin"/>
    <property type="match status" value="1"/>
</dbReference>
<dbReference type="InterPro" id="IPR050553">
    <property type="entry name" value="Thioredoxin_ResA/DsbE_sf"/>
</dbReference>
<dbReference type="InterPro" id="IPR017937">
    <property type="entry name" value="Thioredoxin_CS"/>
</dbReference>
<dbReference type="Pfam" id="PF00578">
    <property type="entry name" value="AhpC-TSA"/>
    <property type="match status" value="1"/>
</dbReference>
<keyword evidence="2" id="KW-0732">Signal</keyword>
<protein>
    <submittedName>
        <fullName evidence="4">TlpA family protein disulfide reductase</fullName>
    </submittedName>
</protein>
<reference evidence="4 5" key="1">
    <citation type="submission" date="2019-02" db="EMBL/GenBank/DDBJ databases">
        <title>Pedobacter sp. RP-3-21 sp. nov., isolated from Arctic soil.</title>
        <authorList>
            <person name="Dahal R.H."/>
        </authorList>
    </citation>
    <scope>NUCLEOTIDE SEQUENCE [LARGE SCALE GENOMIC DNA]</scope>
    <source>
        <strain evidence="4 5">RP-3-21</strain>
    </source>
</reference>
<dbReference type="PROSITE" id="PS00194">
    <property type="entry name" value="THIOREDOXIN_1"/>
    <property type="match status" value="1"/>
</dbReference>
<proteinExistence type="predicted"/>
<feature type="signal peptide" evidence="2">
    <location>
        <begin position="1"/>
        <end position="19"/>
    </location>
</feature>
<dbReference type="RefSeq" id="WP_131530573.1">
    <property type="nucleotide sequence ID" value="NZ_SJSO01000008.1"/>
</dbReference>
<evidence type="ECO:0000256" key="1">
    <source>
        <dbReference type="ARBA" id="ARBA00023284"/>
    </source>
</evidence>
<keyword evidence="1" id="KW-0676">Redox-active center</keyword>
<dbReference type="EMBL" id="SJSO01000008">
    <property type="protein sequence ID" value="TCD26749.1"/>
    <property type="molecule type" value="Genomic_DNA"/>
</dbReference>
<gene>
    <name evidence="4" type="ORF">EZ456_12390</name>
</gene>
<organism evidence="4 5">
    <name type="scientific">Pedobacter psychrodurus</name>
    <dbReference type="NCBI Taxonomy" id="2530456"/>
    <lineage>
        <taxon>Bacteria</taxon>
        <taxon>Pseudomonadati</taxon>
        <taxon>Bacteroidota</taxon>
        <taxon>Sphingobacteriia</taxon>
        <taxon>Sphingobacteriales</taxon>
        <taxon>Sphingobacteriaceae</taxon>
        <taxon>Pedobacter</taxon>
    </lineage>
</organism>
<dbReference type="InterPro" id="IPR036249">
    <property type="entry name" value="Thioredoxin-like_sf"/>
</dbReference>
<dbReference type="InterPro" id="IPR013766">
    <property type="entry name" value="Thioredoxin_domain"/>
</dbReference>
<dbReference type="AlphaFoldDB" id="A0A4V2MQW8"/>
<feature type="domain" description="Thioredoxin" evidence="3">
    <location>
        <begin position="616"/>
        <end position="749"/>
    </location>
</feature>
<dbReference type="GO" id="GO:0016209">
    <property type="term" value="F:antioxidant activity"/>
    <property type="evidence" value="ECO:0007669"/>
    <property type="project" value="InterPro"/>
</dbReference>